<organism evidence="1 2">
    <name type="scientific">Candidatus Woesebacteria bacterium RIFCSPLOWO2_01_FULL_44_14</name>
    <dbReference type="NCBI Taxonomy" id="1802525"/>
    <lineage>
        <taxon>Bacteria</taxon>
        <taxon>Candidatus Woeseibacteriota</taxon>
    </lineage>
</organism>
<protein>
    <recommendedName>
        <fullName evidence="3">CopG family transcriptional regulator</fullName>
    </recommendedName>
</protein>
<gene>
    <name evidence="1" type="ORF">A2975_03340</name>
</gene>
<name>A0A1F8C153_9BACT</name>
<accession>A0A1F8C153</accession>
<dbReference type="InterPro" id="IPR022148">
    <property type="entry name" value="CopG_antitoxin"/>
</dbReference>
<reference evidence="1 2" key="1">
    <citation type="journal article" date="2016" name="Nat. Commun.">
        <title>Thousands of microbial genomes shed light on interconnected biogeochemical processes in an aquifer system.</title>
        <authorList>
            <person name="Anantharaman K."/>
            <person name="Brown C.T."/>
            <person name="Hug L.A."/>
            <person name="Sharon I."/>
            <person name="Castelle C.J."/>
            <person name="Probst A.J."/>
            <person name="Thomas B.C."/>
            <person name="Singh A."/>
            <person name="Wilkins M.J."/>
            <person name="Karaoz U."/>
            <person name="Brodie E.L."/>
            <person name="Williams K.H."/>
            <person name="Hubbard S.S."/>
            <person name="Banfield J.F."/>
        </authorList>
    </citation>
    <scope>NUCLEOTIDE SEQUENCE [LARGE SCALE GENOMIC DNA]</scope>
</reference>
<dbReference type="Pfam" id="PF12441">
    <property type="entry name" value="CopG_antitoxin"/>
    <property type="match status" value="1"/>
</dbReference>
<dbReference type="EMBL" id="MGHL01000006">
    <property type="protein sequence ID" value="OGM70084.1"/>
    <property type="molecule type" value="Genomic_DNA"/>
</dbReference>
<comment type="caution">
    <text evidence="1">The sequence shown here is derived from an EMBL/GenBank/DDBJ whole genome shotgun (WGS) entry which is preliminary data.</text>
</comment>
<sequence length="96" mass="11362">MIKTKKHIPKFKTIQEEAKFWDSHDFTDYQNGFKPVKIAFVKNLSEGVTVRFDRETLQNLRYRAAQKGIGPTTLVRMWVYERLNQEGANRYPRVAN</sequence>
<dbReference type="Proteomes" id="UP000178429">
    <property type="component" value="Unassembled WGS sequence"/>
</dbReference>
<dbReference type="AlphaFoldDB" id="A0A1F8C153"/>
<evidence type="ECO:0008006" key="3">
    <source>
        <dbReference type="Google" id="ProtNLM"/>
    </source>
</evidence>
<evidence type="ECO:0000313" key="1">
    <source>
        <dbReference type="EMBL" id="OGM70084.1"/>
    </source>
</evidence>
<evidence type="ECO:0000313" key="2">
    <source>
        <dbReference type="Proteomes" id="UP000178429"/>
    </source>
</evidence>
<proteinExistence type="predicted"/>
<dbReference type="STRING" id="1802525.A2975_03340"/>